<proteinExistence type="predicted"/>
<feature type="compositionally biased region" description="Low complexity" evidence="2">
    <location>
        <begin position="108"/>
        <end position="117"/>
    </location>
</feature>
<evidence type="ECO:0000313" key="4">
    <source>
        <dbReference type="EMBL" id="BAB53641.1"/>
    </source>
</evidence>
<dbReference type="HOGENOM" id="CLU_1061182_0_0_5"/>
<gene>
    <name evidence="4" type="ordered locus">mlr7984</name>
</gene>
<dbReference type="eggNOG" id="COG3750">
    <property type="taxonomic scope" value="Bacteria"/>
</dbReference>
<organism evidence="4 5">
    <name type="scientific">Mesorhizobium japonicum (strain LMG 29417 / CECT 9101 / MAFF 303099)</name>
    <name type="common">Mesorhizobium loti (strain MAFF 303099)</name>
    <dbReference type="NCBI Taxonomy" id="266835"/>
    <lineage>
        <taxon>Bacteria</taxon>
        <taxon>Pseudomonadati</taxon>
        <taxon>Pseudomonadota</taxon>
        <taxon>Alphaproteobacteria</taxon>
        <taxon>Hyphomicrobiales</taxon>
        <taxon>Phyllobacteriaceae</taxon>
        <taxon>Mesorhizobium</taxon>
    </lineage>
</organism>
<dbReference type="KEGG" id="mlo:mlr7984"/>
<feature type="compositionally biased region" description="Basic and acidic residues" evidence="2">
    <location>
        <begin position="93"/>
        <end position="107"/>
    </location>
</feature>
<protein>
    <submittedName>
        <fullName evidence="4">Mlr7984 protein</fullName>
    </submittedName>
</protein>
<name>Q984I9_RHILO</name>
<sequence>MIDITETSQTIAAGQLRAFVERIERVEEEIKTLNADKSEIYKELRGVGFDVKAVRQCVAARKLDSAEREERNAIFDLYWEALTGASRVHVHEEPKATVTKTRADKASSAKTAKLATDVPHDAETGEIFEENSSAPTSSPEQTDQPGTEPPPSVSGANSEIPDHATSGAADGQPSKPSSEAARAKNDGPQKAVIGQEGPVRGHSEQAVTISDADVPAFLKKAPSPAPNPDCQKPQSCRWSHSQASCAKCANDAAIARQRGRVA</sequence>
<feature type="coiled-coil region" evidence="1">
    <location>
        <begin position="16"/>
        <end position="43"/>
    </location>
</feature>
<feature type="compositionally biased region" description="Polar residues" evidence="2">
    <location>
        <begin position="130"/>
        <end position="145"/>
    </location>
</feature>
<evidence type="ECO:0000256" key="2">
    <source>
        <dbReference type="SAM" id="MobiDB-lite"/>
    </source>
</evidence>
<evidence type="ECO:0000259" key="3">
    <source>
        <dbReference type="Pfam" id="PF10073"/>
    </source>
</evidence>
<evidence type="ECO:0000256" key="1">
    <source>
        <dbReference type="SAM" id="Coils"/>
    </source>
</evidence>
<dbReference type="Proteomes" id="UP000000552">
    <property type="component" value="Chromosome"/>
</dbReference>
<dbReference type="AlphaFoldDB" id="Q984I9"/>
<accession>Q984I9</accession>
<dbReference type="Pfam" id="PF10073">
    <property type="entry name" value="GapR_DNA-bd"/>
    <property type="match status" value="1"/>
</dbReference>
<evidence type="ECO:0000313" key="5">
    <source>
        <dbReference type="Proteomes" id="UP000000552"/>
    </source>
</evidence>
<keyword evidence="1" id="KW-0175">Coiled coil</keyword>
<reference evidence="4 5" key="1">
    <citation type="journal article" date="2000" name="DNA Res.">
        <title>Complete genome structure of the nitrogen-fixing symbiotic bacterium Mesorhizobium loti.</title>
        <authorList>
            <person name="Kaneko T."/>
            <person name="Nakamura Y."/>
            <person name="Sato S."/>
            <person name="Asamizu E."/>
            <person name="Kato T."/>
            <person name="Sasamoto S."/>
            <person name="Watanabe A."/>
            <person name="Idesawa K."/>
            <person name="Ishikawa A."/>
            <person name="Kawashima K."/>
            <person name="Kimura T."/>
            <person name="Kishida Y."/>
            <person name="Kiyokawa C."/>
            <person name="Kohara M."/>
            <person name="Matsumoto M."/>
            <person name="Matsuno A."/>
            <person name="Mochizuki Y."/>
            <person name="Nakayama S."/>
            <person name="Nakazaki N."/>
            <person name="Shimpo S."/>
            <person name="Sugimoto M."/>
            <person name="Takeuchi C."/>
            <person name="Yamada M."/>
            <person name="Tabata S."/>
        </authorList>
    </citation>
    <scope>NUCLEOTIDE SEQUENCE [LARGE SCALE GENOMIC DNA]</scope>
    <source>
        <strain evidence="5">LMG 29417 / CECT 9101 / MAFF 303099</strain>
    </source>
</reference>
<dbReference type="GO" id="GO:0003677">
    <property type="term" value="F:DNA binding"/>
    <property type="evidence" value="ECO:0007669"/>
    <property type="project" value="InterPro"/>
</dbReference>
<dbReference type="EMBL" id="BA000012">
    <property type="protein sequence ID" value="BAB53641.1"/>
    <property type="molecule type" value="Genomic_DNA"/>
</dbReference>
<feature type="region of interest" description="Disordered" evidence="2">
    <location>
        <begin position="93"/>
        <end position="233"/>
    </location>
</feature>
<feature type="domain" description="GapR-like DNA-binding" evidence="3">
    <location>
        <begin position="12"/>
        <end position="82"/>
    </location>
</feature>
<dbReference type="InterPro" id="IPR046367">
    <property type="entry name" value="GapR-like_DNA-bd"/>
</dbReference>